<dbReference type="AlphaFoldDB" id="W4SDA6"/>
<dbReference type="PANTHER" id="PTHR43597">
    <property type="entry name" value="SULFUR ACCEPTOR PROTEIN CSDE"/>
    <property type="match status" value="1"/>
</dbReference>
<protein>
    <recommendedName>
        <fullName evidence="2">Fe-S metabolism associated domain-containing protein</fullName>
    </recommendedName>
</protein>
<dbReference type="EMBL" id="BAVC01000046">
    <property type="protein sequence ID" value="GAE54188.1"/>
    <property type="molecule type" value="Genomic_DNA"/>
</dbReference>
<name>W4SDA6_9XANT</name>
<organism evidence="3 4">
    <name type="scientific">Xanthomonas arboricola pv. pruni MAFF 301420</name>
    <dbReference type="NCBI Taxonomy" id="1418095"/>
    <lineage>
        <taxon>Bacteria</taxon>
        <taxon>Pseudomonadati</taxon>
        <taxon>Pseudomonadota</taxon>
        <taxon>Gammaproteobacteria</taxon>
        <taxon>Lysobacterales</taxon>
        <taxon>Lysobacteraceae</taxon>
        <taxon>Xanthomonas</taxon>
    </lineage>
</organism>
<evidence type="ECO:0000256" key="1">
    <source>
        <dbReference type="ARBA" id="ARBA00010282"/>
    </source>
</evidence>
<comment type="caution">
    <text evidence="3">The sequence shown here is derived from an EMBL/GenBank/DDBJ whole genome shotgun (WGS) entry which is preliminary data.</text>
</comment>
<gene>
    <name evidence="3" type="ORF">XPR_0823</name>
</gene>
<comment type="similarity">
    <text evidence="1">Belongs to the SufE family.</text>
</comment>
<dbReference type="SUPFAM" id="SSF82649">
    <property type="entry name" value="SufE/NifU"/>
    <property type="match status" value="1"/>
</dbReference>
<sequence>MHLPCGKSEATRIEFQRGFARTLIPTPAPRPGPRWRRGRYKACAPMARKPRLLAPAGKGHHCGVAGQRYHRPILDFLMTTTPFPLEPTAVDAQAAIAEEFSFFGDWSERYQYLIDLGRKLPSFPEQWKTEEHRLHGCQSMVWIVPEGNAERLDFHAVSDSAIVSGLIYLALRVYSGRSAQEILATEPDYIAGIGLAKHLSPTRSNGVAAMLAFIRDTARAQQ</sequence>
<evidence type="ECO:0000313" key="4">
    <source>
        <dbReference type="Proteomes" id="UP000019084"/>
    </source>
</evidence>
<evidence type="ECO:0000259" key="2">
    <source>
        <dbReference type="Pfam" id="PF02657"/>
    </source>
</evidence>
<accession>W4SDA6</accession>
<dbReference type="Gene3D" id="3.90.1010.10">
    <property type="match status" value="1"/>
</dbReference>
<feature type="domain" description="Fe-S metabolism associated" evidence="2">
    <location>
        <begin position="98"/>
        <end position="215"/>
    </location>
</feature>
<reference evidence="3 4" key="1">
    <citation type="submission" date="2014-01" db="EMBL/GenBank/DDBJ databases">
        <title>Genome sequence and analysis of Xanthomonas arboricola pv. pruni.</title>
        <authorList>
            <person name="Fujikawa T."/>
            <person name="Nakazono-Nagaoka E."/>
        </authorList>
    </citation>
    <scope>NUCLEOTIDE SEQUENCE [LARGE SCALE GENOMIC DNA]</scope>
    <source>
        <strain evidence="4">MAFF 301420</strain>
    </source>
</reference>
<evidence type="ECO:0000313" key="3">
    <source>
        <dbReference type="EMBL" id="GAE54188.1"/>
    </source>
</evidence>
<dbReference type="PANTHER" id="PTHR43597:SF5">
    <property type="entry name" value="SUFE-LIKE PROTEIN 2, CHLOROPLASTIC"/>
    <property type="match status" value="1"/>
</dbReference>
<dbReference type="Pfam" id="PF02657">
    <property type="entry name" value="SufE"/>
    <property type="match status" value="1"/>
</dbReference>
<dbReference type="Proteomes" id="UP000019084">
    <property type="component" value="Unassembled WGS sequence"/>
</dbReference>
<proteinExistence type="inferred from homology"/>
<dbReference type="InterPro" id="IPR003808">
    <property type="entry name" value="Fe-S_metab-assoc_dom"/>
</dbReference>